<dbReference type="Pfam" id="PF26423">
    <property type="entry name" value="LWR_salt"/>
    <property type="match status" value="1"/>
</dbReference>
<dbReference type="RefSeq" id="WP_250583509.1">
    <property type="nucleotide sequence ID" value="NZ_JAKRVX010000002.1"/>
</dbReference>
<evidence type="ECO:0000313" key="2">
    <source>
        <dbReference type="Proteomes" id="UP001203207"/>
    </source>
</evidence>
<comment type="caution">
    <text evidence="1">The sequence shown here is derived from an EMBL/GenBank/DDBJ whole genome shotgun (WGS) entry which is preliminary data.</text>
</comment>
<name>A0AAE3FW17_9EURY</name>
<reference evidence="1" key="1">
    <citation type="journal article" date="2022" name="Syst. Appl. Microbiol.">
        <title>Natronocalculus amylovorans gen. nov., sp. nov., and Natranaeroarchaeum aerophilus sp. nov., dominant culturable amylolytic natronoarchaea from hypersaline soda lakes in southwestern Siberia.</title>
        <authorList>
            <person name="Sorokin D.Y."/>
            <person name="Elcheninov A.G."/>
            <person name="Khizhniak T.V."/>
            <person name="Koenen M."/>
            <person name="Bale N.J."/>
            <person name="Damste J.S.S."/>
            <person name="Kublanov I.V."/>
        </authorList>
    </citation>
    <scope>NUCLEOTIDE SEQUENCE</scope>
    <source>
        <strain evidence="1">AArc-St2</strain>
    </source>
</reference>
<protein>
    <submittedName>
        <fullName evidence="1">LWR-salt protein</fullName>
    </submittedName>
</protein>
<keyword evidence="2" id="KW-1185">Reference proteome</keyword>
<evidence type="ECO:0000313" key="1">
    <source>
        <dbReference type="EMBL" id="MCL9816637.1"/>
    </source>
</evidence>
<dbReference type="EMBL" id="JAKRVX010000002">
    <property type="protein sequence ID" value="MCL9816637.1"/>
    <property type="molecule type" value="Genomic_DNA"/>
</dbReference>
<dbReference type="AlphaFoldDB" id="A0AAE3FW17"/>
<accession>A0AAE3FW17</accession>
<dbReference type="Proteomes" id="UP001203207">
    <property type="component" value="Unassembled WGS sequence"/>
</dbReference>
<reference evidence="1" key="2">
    <citation type="submission" date="2022-02" db="EMBL/GenBank/DDBJ databases">
        <authorList>
            <person name="Elcheninov A.G."/>
            <person name="Sorokin D.Y."/>
            <person name="Kublanov I.V."/>
        </authorList>
    </citation>
    <scope>NUCLEOTIDE SEQUENCE</scope>
    <source>
        <strain evidence="1">AArc-St2</strain>
    </source>
</reference>
<organism evidence="1 2">
    <name type="scientific">Natronocalculus amylovorans</name>
    <dbReference type="NCBI Taxonomy" id="2917812"/>
    <lineage>
        <taxon>Archaea</taxon>
        <taxon>Methanobacteriati</taxon>
        <taxon>Methanobacteriota</taxon>
        <taxon>Stenosarchaea group</taxon>
        <taxon>Halobacteria</taxon>
        <taxon>Halobacteriales</taxon>
        <taxon>Haloferacaceae</taxon>
        <taxon>Natronocalculus</taxon>
    </lineage>
</organism>
<proteinExistence type="predicted"/>
<sequence length="123" mass="13918">MDSGYIFRVEFRLSPAIGSVEPHRFKTVYRHPLVAPPKDGWLFFRDWLWHGELTDRAQFRPIVSDALGVTVTNVQFSEVVISQPELECLDVAIENNLNKFGPDTSTAVRHAHLGSSIRVVDKA</sequence>
<dbReference type="NCBIfam" id="NF033910">
    <property type="entry name" value="LWR_salt"/>
    <property type="match status" value="1"/>
</dbReference>
<dbReference type="InterPro" id="IPR049798">
    <property type="entry name" value="LWR_salt"/>
</dbReference>
<gene>
    <name evidence="1" type="primary">lwrS</name>
    <name evidence="1" type="ORF">AArcSt2_06725</name>
</gene>